<dbReference type="EMBL" id="LDPH01000019">
    <property type="protein sequence ID" value="KLV24783.1"/>
    <property type="molecule type" value="Genomic_DNA"/>
</dbReference>
<dbReference type="Proteomes" id="UP000036045">
    <property type="component" value="Unassembled WGS sequence"/>
</dbReference>
<dbReference type="PANTHER" id="PTHR39183">
    <property type="entry name" value="SPORE COAT PROTEIN F-LIKE PROTEIN YHCQ"/>
    <property type="match status" value="1"/>
</dbReference>
<organism evidence="1 2">
    <name type="scientific">Niallia circulans</name>
    <name type="common">Bacillus circulans</name>
    <dbReference type="NCBI Taxonomy" id="1397"/>
    <lineage>
        <taxon>Bacteria</taxon>
        <taxon>Bacillati</taxon>
        <taxon>Bacillota</taxon>
        <taxon>Bacilli</taxon>
        <taxon>Bacillales</taxon>
        <taxon>Bacillaceae</taxon>
        <taxon>Niallia</taxon>
    </lineage>
</organism>
<keyword evidence="2" id="KW-1185">Reference proteome</keyword>
<dbReference type="PANTHER" id="PTHR39183:SF1">
    <property type="entry name" value="SPORE COAT PROTEIN F-LIKE PROTEIN YHCQ"/>
    <property type="match status" value="1"/>
</dbReference>
<gene>
    <name evidence="1" type="ORF">ABW02_17150</name>
</gene>
<dbReference type="PATRIC" id="fig|1397.4.peg.1639"/>
<accession>A0A0J1IFQ3</accession>
<dbReference type="OrthoDB" id="1913674at2"/>
<evidence type="ECO:0000313" key="2">
    <source>
        <dbReference type="Proteomes" id="UP000036045"/>
    </source>
</evidence>
<sequence>MERNSLAPHESLDLHEVINFKTLCVAKSKLMQGLVFDEELKNLMQKDVNQSIQALRELQEVYKNVPFATEIPQMRPTPIIGGEEGVIH</sequence>
<dbReference type="RefSeq" id="WP_047943502.1">
    <property type="nucleotide sequence ID" value="NZ_CP053989.1"/>
</dbReference>
<evidence type="ECO:0000313" key="1">
    <source>
        <dbReference type="EMBL" id="KLV24783.1"/>
    </source>
</evidence>
<protein>
    <submittedName>
        <fullName evidence="1">Spore gernimation protein GerQ</fullName>
    </submittedName>
</protein>
<name>A0A0J1IFQ3_NIACI</name>
<comment type="caution">
    <text evidence="1">The sequence shown here is derived from an EMBL/GenBank/DDBJ whole genome shotgun (WGS) entry which is preliminary data.</text>
</comment>
<reference evidence="1 2" key="1">
    <citation type="submission" date="2015-05" db="EMBL/GenBank/DDBJ databases">
        <title>Whole genome sequence and identification of bacterial endophytes from Costus igneus.</title>
        <authorList>
            <person name="Lee Y.P."/>
            <person name="Gan H.M."/>
            <person name="Eng W."/>
            <person name="Wheatley M.S."/>
            <person name="Caraballo A."/>
            <person name="Polter S."/>
            <person name="Savka M.A."/>
            <person name="Hudson A.O."/>
        </authorList>
    </citation>
    <scope>NUCLEOTIDE SEQUENCE [LARGE SCALE GENOMIC DNA]</scope>
    <source>
        <strain evidence="1 2">RIT379</strain>
    </source>
</reference>
<proteinExistence type="predicted"/>
<dbReference type="AlphaFoldDB" id="A0A0J1IFQ3"/>
<dbReference type="InterPro" id="IPR012851">
    <property type="entry name" value="Spore_coat_CotF-like"/>
</dbReference>
<dbReference type="GeneID" id="56349567"/>